<dbReference type="Gene3D" id="2.60.40.10">
    <property type="entry name" value="Immunoglobulins"/>
    <property type="match status" value="1"/>
</dbReference>
<dbReference type="InterPro" id="IPR036415">
    <property type="entry name" value="Lamin_tail_dom_sf"/>
</dbReference>
<evidence type="ECO:0000256" key="1">
    <source>
        <dbReference type="SAM" id="SignalP"/>
    </source>
</evidence>
<feature type="domain" description="LTD" evidence="3">
    <location>
        <begin position="366"/>
        <end position="523"/>
    </location>
</feature>
<keyword evidence="5" id="KW-1185">Reference proteome</keyword>
<evidence type="ECO:0000259" key="2">
    <source>
        <dbReference type="PROSITE" id="PS50853"/>
    </source>
</evidence>
<dbReference type="Pfam" id="PF22888">
    <property type="entry name" value="FIMAH"/>
    <property type="match status" value="1"/>
</dbReference>
<dbReference type="Pfam" id="PF00932">
    <property type="entry name" value="LTD"/>
    <property type="match status" value="1"/>
</dbReference>
<dbReference type="EMBL" id="SKFG01000006">
    <property type="protein sequence ID" value="TCZ78197.1"/>
    <property type="molecule type" value="Genomic_DNA"/>
</dbReference>
<evidence type="ECO:0008006" key="6">
    <source>
        <dbReference type="Google" id="ProtNLM"/>
    </source>
</evidence>
<dbReference type="SMART" id="SM00060">
    <property type="entry name" value="FN3"/>
    <property type="match status" value="1"/>
</dbReference>
<dbReference type="InterPro" id="IPR013783">
    <property type="entry name" value="Ig-like_fold"/>
</dbReference>
<dbReference type="PROSITE" id="PS50853">
    <property type="entry name" value="FN3"/>
    <property type="match status" value="1"/>
</dbReference>
<dbReference type="InterPro" id="IPR036116">
    <property type="entry name" value="FN3_sf"/>
</dbReference>
<evidence type="ECO:0000259" key="3">
    <source>
        <dbReference type="PROSITE" id="PS51841"/>
    </source>
</evidence>
<dbReference type="InterPro" id="IPR001322">
    <property type="entry name" value="Lamin_tail_dom"/>
</dbReference>
<comment type="caution">
    <text evidence="4">The sequence shown here is derived from an EMBL/GenBank/DDBJ whole genome shotgun (WGS) entry which is preliminary data.</text>
</comment>
<dbReference type="InterPro" id="IPR054470">
    <property type="entry name" value="FIMAH_dom"/>
</dbReference>
<dbReference type="PROSITE" id="PS51841">
    <property type="entry name" value="LTD"/>
    <property type="match status" value="1"/>
</dbReference>
<proteinExistence type="predicted"/>
<dbReference type="Pfam" id="PF00041">
    <property type="entry name" value="fn3"/>
    <property type="match status" value="1"/>
</dbReference>
<keyword evidence="1" id="KW-0732">Signal</keyword>
<dbReference type="InterPro" id="IPR003961">
    <property type="entry name" value="FN3_dom"/>
</dbReference>
<dbReference type="AlphaFoldDB" id="A0A4R4EF69"/>
<evidence type="ECO:0000313" key="5">
    <source>
        <dbReference type="Proteomes" id="UP000295418"/>
    </source>
</evidence>
<feature type="domain" description="Fibronectin type-III" evidence="2">
    <location>
        <begin position="557"/>
        <end position="651"/>
    </location>
</feature>
<dbReference type="CDD" id="cd00063">
    <property type="entry name" value="FN3"/>
    <property type="match status" value="1"/>
</dbReference>
<feature type="signal peptide" evidence="1">
    <location>
        <begin position="1"/>
        <end position="32"/>
    </location>
</feature>
<protein>
    <recommendedName>
        <fullName evidence="6">Fibronectin type-III domain-containing protein</fullName>
    </recommendedName>
</protein>
<organism evidence="4 5">
    <name type="scientific">Paenibacillus albiflavus</name>
    <dbReference type="NCBI Taxonomy" id="2545760"/>
    <lineage>
        <taxon>Bacteria</taxon>
        <taxon>Bacillati</taxon>
        <taxon>Bacillota</taxon>
        <taxon>Bacilli</taxon>
        <taxon>Bacillales</taxon>
        <taxon>Paenibacillaceae</taxon>
        <taxon>Paenibacillus</taxon>
    </lineage>
</organism>
<sequence>MKSYRKRIISTISMFMAMLMSIGFISAPVAQAAETANPTAGSGITQEALDLSGRKPLNLDFLKKATEGPITPGLKQDYTAQGLSYIPENNWIVNSYYLDGKPSIISITDVATGKFVKAMPLYIDDFTPYTGHAGGIAVSKQHVWISSGSKVYQIKLEDVTNARDGDKLVFSDIIPTEAKGSYVNYDAGVLWVGEFARLNDDNYKTDPSHHKKDRNGYDQLAWITGYKLNADDTIDPMATPDYILSTQDEIQGMTVIQDKVVLARSYGRNNMSDILIYQNPLSETPHEFVQVKGKSVPLWFLDKQNIGQRMTLPPMLEDAFELNGKVYFLFESGATQYRGDGLYPVDCYYLLNTAQLLDGFTVPYPEPVAEDPELLITEIANYDDAKIYEYVEIYNPTDQTIDLDGYLLWYYTNSMISHANEWPIKNKKIGPYQTLVLWLKTTGDPNLPLSEFNKRYGVDLTEDQVFQVMLTTSGQGLHKTAKRKLAIAKPGSYKGGPAIVSAEYNDELDGKGNVIVDNVNGTTNYYRYPESGNQMVKFMSRQKPNPGTLVPGQVPDPDLHLNLQAAAGDSKVTLSWKPSAIDLYGYRVYQNGQPVSDSVATVTSSNYSFTVENLMNGVDYEFTVTGVLKDQNGKPTRESLPSNTVRVTPMGSTDITDIQSIRNMIEQYVMDGQLKGPLVSQLTNKLDQAEHQFTKGSTKQAIKFLQDFQKHLDNKSMQNNVTENAKENLMTNVQALIALWSK</sequence>
<evidence type="ECO:0000313" key="4">
    <source>
        <dbReference type="EMBL" id="TCZ78197.1"/>
    </source>
</evidence>
<gene>
    <name evidence="4" type="ORF">E0485_08710</name>
</gene>
<dbReference type="SUPFAM" id="SSF74853">
    <property type="entry name" value="Lamin A/C globular tail domain"/>
    <property type="match status" value="1"/>
</dbReference>
<feature type="chain" id="PRO_5020778449" description="Fibronectin type-III domain-containing protein" evidence="1">
    <location>
        <begin position="33"/>
        <end position="742"/>
    </location>
</feature>
<dbReference type="OrthoDB" id="9772095at2"/>
<accession>A0A4R4EF69</accession>
<dbReference type="SUPFAM" id="SSF49265">
    <property type="entry name" value="Fibronectin type III"/>
    <property type="match status" value="1"/>
</dbReference>
<dbReference type="Proteomes" id="UP000295418">
    <property type="component" value="Unassembled WGS sequence"/>
</dbReference>
<reference evidence="4 5" key="1">
    <citation type="submission" date="2019-03" db="EMBL/GenBank/DDBJ databases">
        <authorList>
            <person name="Kim M.K.M."/>
        </authorList>
    </citation>
    <scope>NUCLEOTIDE SEQUENCE [LARGE SCALE GENOMIC DNA]</scope>
    <source>
        <strain evidence="4 5">18JY21-1</strain>
    </source>
</reference>
<name>A0A4R4EF69_9BACL</name>
<dbReference type="RefSeq" id="WP_132417624.1">
    <property type="nucleotide sequence ID" value="NZ_SKFG01000006.1"/>
</dbReference>